<protein>
    <submittedName>
        <fullName evidence="4">Outer membrane beta-barrel protein</fullName>
    </submittedName>
</protein>
<evidence type="ECO:0000313" key="5">
    <source>
        <dbReference type="Proteomes" id="UP000465810"/>
    </source>
</evidence>
<reference evidence="4 5" key="1">
    <citation type="submission" date="2019-12" db="EMBL/GenBank/DDBJ databases">
        <authorList>
            <person name="Feng G."/>
            <person name="Zhu H."/>
        </authorList>
    </citation>
    <scope>NUCLEOTIDE SEQUENCE [LARGE SCALE GENOMIC DNA]</scope>
    <source>
        <strain evidence="4 5">FGD1</strain>
    </source>
</reference>
<comment type="caution">
    <text evidence="4">The sequence shown here is derived from an EMBL/GenBank/DDBJ whole genome shotgun (WGS) entry which is preliminary data.</text>
</comment>
<dbReference type="Proteomes" id="UP000465810">
    <property type="component" value="Unassembled WGS sequence"/>
</dbReference>
<evidence type="ECO:0000256" key="1">
    <source>
        <dbReference type="ARBA" id="ARBA00022729"/>
    </source>
</evidence>
<gene>
    <name evidence="4" type="ORF">GR702_06055</name>
</gene>
<proteinExistence type="predicted"/>
<keyword evidence="5" id="KW-1185">Reference proteome</keyword>
<sequence>MKTLAPMIAAASLFVAPAAANAQAFVQVETGLDVVSAEGDSKTDIGYGGTIGYDMPLSSGMFVGVQATYADSATKWCVRDVAEAGDKACLEAGRDVAALIRVGTAVGPQGKLYLMGGYANARAELSYSGDSLDAIGDYYGVDIGGVKAHSDLDGFRLGAGYEHALNEKFFVKAEYRYSNYEMGVSRHNGMVALGAKF</sequence>
<evidence type="ECO:0000313" key="4">
    <source>
        <dbReference type="EMBL" id="MYL97337.1"/>
    </source>
</evidence>
<dbReference type="Pfam" id="PF13505">
    <property type="entry name" value="OMP_b-brl"/>
    <property type="match status" value="1"/>
</dbReference>
<dbReference type="AlphaFoldDB" id="A0A7X4GGF1"/>
<name>A0A7X4GGF1_9SPHN</name>
<dbReference type="SUPFAM" id="SSF56925">
    <property type="entry name" value="OMPA-like"/>
    <property type="match status" value="1"/>
</dbReference>
<dbReference type="InterPro" id="IPR027385">
    <property type="entry name" value="Beta-barrel_OMP"/>
</dbReference>
<feature type="chain" id="PRO_5030904064" evidence="2">
    <location>
        <begin position="25"/>
        <end position="197"/>
    </location>
</feature>
<feature type="signal peptide" evidence="2">
    <location>
        <begin position="1"/>
        <end position="24"/>
    </location>
</feature>
<dbReference type="RefSeq" id="WP_160985066.1">
    <property type="nucleotide sequence ID" value="NZ_WVTD01000003.1"/>
</dbReference>
<dbReference type="InterPro" id="IPR011250">
    <property type="entry name" value="OMP/PagP_B-barrel"/>
</dbReference>
<dbReference type="Gene3D" id="2.40.160.20">
    <property type="match status" value="1"/>
</dbReference>
<accession>A0A7X4GGF1</accession>
<evidence type="ECO:0000259" key="3">
    <source>
        <dbReference type="Pfam" id="PF13505"/>
    </source>
</evidence>
<organism evidence="4 5">
    <name type="scientific">Novosphingobium silvae</name>
    <dbReference type="NCBI Taxonomy" id="2692619"/>
    <lineage>
        <taxon>Bacteria</taxon>
        <taxon>Pseudomonadati</taxon>
        <taxon>Pseudomonadota</taxon>
        <taxon>Alphaproteobacteria</taxon>
        <taxon>Sphingomonadales</taxon>
        <taxon>Sphingomonadaceae</taxon>
        <taxon>Novosphingobium</taxon>
    </lineage>
</organism>
<dbReference type="EMBL" id="WVTD01000003">
    <property type="protein sequence ID" value="MYL97337.1"/>
    <property type="molecule type" value="Genomic_DNA"/>
</dbReference>
<feature type="domain" description="Outer membrane protein beta-barrel" evidence="3">
    <location>
        <begin position="9"/>
        <end position="197"/>
    </location>
</feature>
<evidence type="ECO:0000256" key="2">
    <source>
        <dbReference type="SAM" id="SignalP"/>
    </source>
</evidence>
<keyword evidence="1 2" id="KW-0732">Signal</keyword>